<keyword evidence="3" id="KW-1185">Reference proteome</keyword>
<gene>
    <name evidence="2" type="ORF">CALMAC_LOCUS19559</name>
</gene>
<accession>A0A653DSE5</accession>
<feature type="compositionally biased region" description="Acidic residues" evidence="1">
    <location>
        <begin position="49"/>
        <end position="59"/>
    </location>
</feature>
<evidence type="ECO:0000313" key="3">
    <source>
        <dbReference type="Proteomes" id="UP000410492"/>
    </source>
</evidence>
<protein>
    <submittedName>
        <fullName evidence="2">Uncharacterized protein</fullName>
    </submittedName>
</protein>
<evidence type="ECO:0000256" key="1">
    <source>
        <dbReference type="SAM" id="MobiDB-lite"/>
    </source>
</evidence>
<dbReference type="AlphaFoldDB" id="A0A653DSE5"/>
<sequence>MAKAGYGRKQERLMRLRAELEEEELIQLDDDDESLAADELETQDHNTDSEEDIEENVLR</sequence>
<feature type="compositionally biased region" description="Acidic residues" evidence="1">
    <location>
        <begin position="24"/>
        <end position="41"/>
    </location>
</feature>
<proteinExistence type="predicted"/>
<dbReference type="EMBL" id="CAACVG010013871">
    <property type="protein sequence ID" value="VEN62455.1"/>
    <property type="molecule type" value="Genomic_DNA"/>
</dbReference>
<name>A0A653DSE5_CALMS</name>
<reference evidence="2 3" key="1">
    <citation type="submission" date="2019-01" db="EMBL/GenBank/DDBJ databases">
        <authorList>
            <person name="Sayadi A."/>
        </authorList>
    </citation>
    <scope>NUCLEOTIDE SEQUENCE [LARGE SCALE GENOMIC DNA]</scope>
</reference>
<organism evidence="2 3">
    <name type="scientific">Callosobruchus maculatus</name>
    <name type="common">Southern cowpea weevil</name>
    <name type="synonym">Pulse bruchid</name>
    <dbReference type="NCBI Taxonomy" id="64391"/>
    <lineage>
        <taxon>Eukaryota</taxon>
        <taxon>Metazoa</taxon>
        <taxon>Ecdysozoa</taxon>
        <taxon>Arthropoda</taxon>
        <taxon>Hexapoda</taxon>
        <taxon>Insecta</taxon>
        <taxon>Pterygota</taxon>
        <taxon>Neoptera</taxon>
        <taxon>Endopterygota</taxon>
        <taxon>Coleoptera</taxon>
        <taxon>Polyphaga</taxon>
        <taxon>Cucujiformia</taxon>
        <taxon>Chrysomeloidea</taxon>
        <taxon>Chrysomelidae</taxon>
        <taxon>Bruchinae</taxon>
        <taxon>Bruchini</taxon>
        <taxon>Callosobruchus</taxon>
    </lineage>
</organism>
<dbReference type="Proteomes" id="UP000410492">
    <property type="component" value="Unassembled WGS sequence"/>
</dbReference>
<feature type="region of interest" description="Disordered" evidence="1">
    <location>
        <begin position="24"/>
        <end position="59"/>
    </location>
</feature>
<evidence type="ECO:0000313" key="2">
    <source>
        <dbReference type="EMBL" id="VEN62455.1"/>
    </source>
</evidence>